<sequence length="629" mass="71298">MQRMTAAPVVNGAFVWMLLLLVLHFDNLVDHLLSQRRHARTSCTSHRAGHHRPHRHLLRHEHLPPSARTGRQYSSRNPGIAPPNSIDDVPWQPPQKGSPGLIASNSTRPIQDIIHLLCRLPPRLHGRVDIEVRLASGKTGPRGPKISQTTPSEESTGLWTPRTQEIAPSQQDAAPPPAVSDVLGRLTKTLHQLSAVTGLSREVELPRYDGSYEAQSFFDNYDDQADRAQLQYSTRLRKPANLLQAPLRVTNTRAYSCIKMMYLYQLPCTNSPRASNTCFMDRPGEESFEIFVQRFEAAFEANGLEEGKRIPIFVSLLDSEMLKLGNDLFFPSTMRELPYELFLKRIQLGNESVPEYLRELRHLAMDCTLGEMLEVMLRDRFVAGIKSESLQKKLLQEDDDVTLDRVFSIAVSFELAEQNAKELQDGLVAKMDIVPGGDRKNEARRGWQHEPDAYIKWLEIVIIKGITSRTIIGYLREIFARFGLTEILVTDNGRQFVSNEFEEFTTINGIRHTKTSPCNPSTNGLAERYSFSSNGIKIVSRRTFNEKKFDIKIFKFDSENGEDHPRLGGQENKMEEAPEVDEELKGAESSAQDDTQEPEPGPAAEAVSVPVRSPRPQRSRRPPDRLHYY</sequence>
<keyword evidence="4" id="KW-1185">Reference proteome</keyword>
<dbReference type="PANTHER" id="PTHR37984">
    <property type="entry name" value="PROTEIN CBG26694"/>
    <property type="match status" value="1"/>
</dbReference>
<evidence type="ECO:0000259" key="2">
    <source>
        <dbReference type="PROSITE" id="PS50994"/>
    </source>
</evidence>
<evidence type="ECO:0000313" key="4">
    <source>
        <dbReference type="Proteomes" id="UP001235939"/>
    </source>
</evidence>
<name>A0ABY6LW47_9ARAC</name>
<protein>
    <submittedName>
        <fullName evidence="3">K02A2.6-like</fullName>
    </submittedName>
</protein>
<feature type="region of interest" description="Disordered" evidence="1">
    <location>
        <begin position="59"/>
        <end position="104"/>
    </location>
</feature>
<reference evidence="3 4" key="1">
    <citation type="submission" date="2022-03" db="EMBL/GenBank/DDBJ databases">
        <title>A chromosomal length assembly of Cordylochernes scorpioides.</title>
        <authorList>
            <person name="Zeh D."/>
            <person name="Zeh J."/>
        </authorList>
    </citation>
    <scope>NUCLEOTIDE SEQUENCE [LARGE SCALE GENOMIC DNA]</scope>
    <source>
        <strain evidence="3">IN4F17</strain>
        <tissue evidence="3">Whole Body</tissue>
    </source>
</reference>
<evidence type="ECO:0000313" key="3">
    <source>
        <dbReference type="EMBL" id="UYV84607.1"/>
    </source>
</evidence>
<dbReference type="InterPro" id="IPR001584">
    <property type="entry name" value="Integrase_cat-core"/>
</dbReference>
<dbReference type="PROSITE" id="PS50994">
    <property type="entry name" value="INTEGRASE"/>
    <property type="match status" value="1"/>
</dbReference>
<gene>
    <name evidence="3" type="ORF">LAZ67_X002799</name>
</gene>
<feature type="domain" description="Integrase catalytic" evidence="2">
    <location>
        <begin position="421"/>
        <end position="529"/>
    </location>
</feature>
<feature type="compositionally biased region" description="Polar residues" evidence="1">
    <location>
        <begin position="146"/>
        <end position="158"/>
    </location>
</feature>
<dbReference type="InterPro" id="IPR036397">
    <property type="entry name" value="RNaseH_sf"/>
</dbReference>
<accession>A0ABY6LW47</accession>
<dbReference type="EMBL" id="CP092886">
    <property type="protein sequence ID" value="UYV84607.1"/>
    <property type="molecule type" value="Genomic_DNA"/>
</dbReference>
<feature type="region of interest" description="Disordered" evidence="1">
    <location>
        <begin position="560"/>
        <end position="629"/>
    </location>
</feature>
<dbReference type="Gene3D" id="3.30.420.10">
    <property type="entry name" value="Ribonuclease H-like superfamily/Ribonuclease H"/>
    <property type="match status" value="1"/>
</dbReference>
<evidence type="ECO:0000256" key="1">
    <source>
        <dbReference type="SAM" id="MobiDB-lite"/>
    </source>
</evidence>
<feature type="compositionally biased region" description="Basic and acidic residues" evidence="1">
    <location>
        <begin position="560"/>
        <end position="576"/>
    </location>
</feature>
<dbReference type="Pfam" id="PF00665">
    <property type="entry name" value="rve"/>
    <property type="match status" value="1"/>
</dbReference>
<dbReference type="PANTHER" id="PTHR37984:SF13">
    <property type="entry name" value="RIBONUCLEASE H"/>
    <property type="match status" value="1"/>
</dbReference>
<organism evidence="3 4">
    <name type="scientific">Cordylochernes scorpioides</name>
    <dbReference type="NCBI Taxonomy" id="51811"/>
    <lineage>
        <taxon>Eukaryota</taxon>
        <taxon>Metazoa</taxon>
        <taxon>Ecdysozoa</taxon>
        <taxon>Arthropoda</taxon>
        <taxon>Chelicerata</taxon>
        <taxon>Arachnida</taxon>
        <taxon>Pseudoscorpiones</taxon>
        <taxon>Cheliferoidea</taxon>
        <taxon>Chernetidae</taxon>
        <taxon>Cordylochernes</taxon>
    </lineage>
</organism>
<dbReference type="InterPro" id="IPR050951">
    <property type="entry name" value="Retrovirus_Pol_polyprotein"/>
</dbReference>
<feature type="region of interest" description="Disordered" evidence="1">
    <location>
        <begin position="136"/>
        <end position="158"/>
    </location>
</feature>
<dbReference type="Proteomes" id="UP001235939">
    <property type="component" value="Chromosome X"/>
</dbReference>
<dbReference type="InterPro" id="IPR012337">
    <property type="entry name" value="RNaseH-like_sf"/>
</dbReference>
<proteinExistence type="predicted"/>
<dbReference type="SUPFAM" id="SSF53098">
    <property type="entry name" value="Ribonuclease H-like"/>
    <property type="match status" value="1"/>
</dbReference>